<comment type="caution">
    <text evidence="4">The sequence shown here is derived from an EMBL/GenBank/DDBJ whole genome shotgun (WGS) entry which is preliminary data.</text>
</comment>
<sequence>MDEQPLETIETPALLLDPAKLERNIERMRAQLAEAGDGVVLRPHLKTAKSIEVARRVLGGSNGPITVSTLLEAERFAEAGITDILYAVGIAQAKLDRVIEIRRREIDLTIITDNLVAAEAIAAAARASGEPIPVLIEIDSDGHRGGVPPEDRDRLIAIARTLASGGAVPRGVMTHYGGSYDARSQAELGEAARRERETTLAAAATLRAAGFEAPVASIGSTPTALNTKDLDGITEVRAGVYHFFDLVMAGLGVCSIDEIALSVLATVIGHQQDKGWILVDAGWMAMSRDRGTANQAVDQGYGLVCDASGLPWPDLIMTSANQEHGIIAVRPGSGAVLPDLPVGTQLRILPNHACATASQFDAYHVLGPDGAVTGRWPRFNGW</sequence>
<feature type="domain" description="D-serine dehydratase-like" evidence="3">
    <location>
        <begin position="260"/>
        <end position="367"/>
    </location>
</feature>
<evidence type="ECO:0000256" key="2">
    <source>
        <dbReference type="ARBA" id="ARBA00023239"/>
    </source>
</evidence>
<evidence type="ECO:0000256" key="1">
    <source>
        <dbReference type="ARBA" id="ARBA00005323"/>
    </source>
</evidence>
<dbReference type="Gene3D" id="2.40.37.20">
    <property type="entry name" value="D-serine dehydratase-like domain"/>
    <property type="match status" value="1"/>
</dbReference>
<proteinExistence type="inferred from homology"/>
<dbReference type="PANTHER" id="PTHR28004:SF2">
    <property type="entry name" value="D-SERINE DEHYDRATASE"/>
    <property type="match status" value="1"/>
</dbReference>
<name>A0A2U2J3Z8_9SPHN</name>
<dbReference type="InterPro" id="IPR042208">
    <property type="entry name" value="D-ser_dehydrat-like_sf"/>
</dbReference>
<dbReference type="Pfam" id="PF01168">
    <property type="entry name" value="Ala_racemase_N"/>
    <property type="match status" value="1"/>
</dbReference>
<evidence type="ECO:0000313" key="5">
    <source>
        <dbReference type="Proteomes" id="UP000245916"/>
    </source>
</evidence>
<dbReference type="Gene3D" id="3.20.20.10">
    <property type="entry name" value="Alanine racemase"/>
    <property type="match status" value="1"/>
</dbReference>
<dbReference type="InterPro" id="IPR026956">
    <property type="entry name" value="D-ser_dehydrat-like_dom"/>
</dbReference>
<comment type="similarity">
    <text evidence="1">Belongs to the DSD1 family.</text>
</comment>
<keyword evidence="5" id="KW-1185">Reference proteome</keyword>
<dbReference type="PANTHER" id="PTHR28004">
    <property type="entry name" value="ZGC:162816-RELATED"/>
    <property type="match status" value="1"/>
</dbReference>
<dbReference type="SMART" id="SM01119">
    <property type="entry name" value="D-ser_dehydrat"/>
    <property type="match status" value="1"/>
</dbReference>
<dbReference type="AlphaFoldDB" id="A0A2U2J3Z8"/>
<gene>
    <name evidence="4" type="ORF">DF286_09515</name>
</gene>
<dbReference type="InterPro" id="IPR001608">
    <property type="entry name" value="Ala_racemase_N"/>
</dbReference>
<dbReference type="Pfam" id="PF14031">
    <property type="entry name" value="D-ser_dehydrat"/>
    <property type="match status" value="1"/>
</dbReference>
<dbReference type="InterPro" id="IPR051466">
    <property type="entry name" value="D-amino_acid_metab_enzyme"/>
</dbReference>
<dbReference type="SUPFAM" id="SSF51419">
    <property type="entry name" value="PLP-binding barrel"/>
    <property type="match status" value="1"/>
</dbReference>
<dbReference type="Proteomes" id="UP000245916">
    <property type="component" value="Unassembled WGS sequence"/>
</dbReference>
<protein>
    <submittedName>
        <fullName evidence="4">Alanine racemase</fullName>
    </submittedName>
</protein>
<dbReference type="OrthoDB" id="9772497at2"/>
<dbReference type="EMBL" id="QFFF01000001">
    <property type="protein sequence ID" value="PWG03079.1"/>
    <property type="molecule type" value="Genomic_DNA"/>
</dbReference>
<evidence type="ECO:0000313" key="4">
    <source>
        <dbReference type="EMBL" id="PWG03079.1"/>
    </source>
</evidence>
<accession>A0A2U2J3Z8</accession>
<dbReference type="InterPro" id="IPR029066">
    <property type="entry name" value="PLP-binding_barrel"/>
</dbReference>
<keyword evidence="2" id="KW-0456">Lyase</keyword>
<reference evidence="4 5" key="1">
    <citation type="submission" date="2018-05" db="EMBL/GenBank/DDBJ databases">
        <title>Genome of Sphingosinicella humi QZX222.</title>
        <authorList>
            <person name="Qiao Z."/>
            <person name="Wang G."/>
        </authorList>
    </citation>
    <scope>NUCLEOTIDE SEQUENCE [LARGE SCALE GENOMIC DNA]</scope>
    <source>
        <strain evidence="4 5">QZX222</strain>
    </source>
</reference>
<dbReference type="RefSeq" id="WP_109271217.1">
    <property type="nucleotide sequence ID" value="NZ_QFFF01000001.1"/>
</dbReference>
<organism evidence="4 5">
    <name type="scientific">Allosphingosinicella humi</name>
    <dbReference type="NCBI Taxonomy" id="2068657"/>
    <lineage>
        <taxon>Bacteria</taxon>
        <taxon>Pseudomonadati</taxon>
        <taxon>Pseudomonadota</taxon>
        <taxon>Alphaproteobacteria</taxon>
        <taxon>Sphingomonadales</taxon>
        <taxon>Sphingomonadaceae</taxon>
        <taxon>Allosphingosinicella</taxon>
    </lineage>
</organism>
<dbReference type="GO" id="GO:0036088">
    <property type="term" value="P:D-serine catabolic process"/>
    <property type="evidence" value="ECO:0007669"/>
    <property type="project" value="TreeGrafter"/>
</dbReference>
<evidence type="ECO:0000259" key="3">
    <source>
        <dbReference type="SMART" id="SM01119"/>
    </source>
</evidence>
<dbReference type="GO" id="GO:0008721">
    <property type="term" value="F:D-serine ammonia-lyase activity"/>
    <property type="evidence" value="ECO:0007669"/>
    <property type="project" value="TreeGrafter"/>
</dbReference>